<keyword evidence="1" id="KW-0812">Transmembrane</keyword>
<dbReference type="RefSeq" id="WP_191721996.1">
    <property type="nucleotide sequence ID" value="NZ_JACSQK010000002.1"/>
</dbReference>
<dbReference type="Proteomes" id="UP000634919">
    <property type="component" value="Unassembled WGS sequence"/>
</dbReference>
<sequence>MNQSHDPAVTQPPEDAVEAVVHVMPVVLPLVGAAMMFLLAFIAVKMA</sequence>
<keyword evidence="1" id="KW-0472">Membrane</keyword>
<keyword evidence="3" id="KW-1185">Reference proteome</keyword>
<keyword evidence="1" id="KW-1133">Transmembrane helix</keyword>
<protein>
    <submittedName>
        <fullName evidence="2">Uncharacterized protein</fullName>
    </submittedName>
</protein>
<feature type="transmembrane region" description="Helical" evidence="1">
    <location>
        <begin position="20"/>
        <end position="44"/>
    </location>
</feature>
<organism evidence="2 3">
    <name type="scientific">Comamonas avium</name>
    <dbReference type="NCBI Taxonomy" id="2762231"/>
    <lineage>
        <taxon>Bacteria</taxon>
        <taxon>Pseudomonadati</taxon>
        <taxon>Pseudomonadota</taxon>
        <taxon>Betaproteobacteria</taxon>
        <taxon>Burkholderiales</taxon>
        <taxon>Comamonadaceae</taxon>
        <taxon>Comamonas</taxon>
    </lineage>
</organism>
<reference evidence="2 3" key="1">
    <citation type="submission" date="2020-08" db="EMBL/GenBank/DDBJ databases">
        <title>A Genomic Blueprint of the Chicken Gut Microbiome.</title>
        <authorList>
            <person name="Gilroy R."/>
            <person name="Ravi A."/>
            <person name="Getino M."/>
            <person name="Pursley I."/>
            <person name="Horton D.L."/>
            <person name="Alikhan N.-F."/>
            <person name="Baker D."/>
            <person name="Gharbi K."/>
            <person name="Hall N."/>
            <person name="Watson M."/>
            <person name="Adriaenssens E.M."/>
            <person name="Foster-Nyarko E."/>
            <person name="Jarju S."/>
            <person name="Secka A."/>
            <person name="Antonio M."/>
            <person name="Oren A."/>
            <person name="Chaudhuri R."/>
            <person name="La Ragione R.M."/>
            <person name="Hildebrand F."/>
            <person name="Pallen M.J."/>
        </authorList>
    </citation>
    <scope>NUCLEOTIDE SEQUENCE [LARGE SCALE GENOMIC DNA]</scope>
    <source>
        <strain evidence="2 3">Sa2CVA6</strain>
    </source>
</reference>
<gene>
    <name evidence="2" type="ORF">H9646_03730</name>
</gene>
<proteinExistence type="predicted"/>
<evidence type="ECO:0000313" key="2">
    <source>
        <dbReference type="EMBL" id="MBD7959581.1"/>
    </source>
</evidence>
<accession>A0ABR8S7Z2</accession>
<evidence type="ECO:0000313" key="3">
    <source>
        <dbReference type="Proteomes" id="UP000634919"/>
    </source>
</evidence>
<comment type="caution">
    <text evidence="2">The sequence shown here is derived from an EMBL/GenBank/DDBJ whole genome shotgun (WGS) entry which is preliminary data.</text>
</comment>
<name>A0ABR8S7Z2_9BURK</name>
<dbReference type="EMBL" id="JACSQK010000002">
    <property type="protein sequence ID" value="MBD7959581.1"/>
    <property type="molecule type" value="Genomic_DNA"/>
</dbReference>
<evidence type="ECO:0000256" key="1">
    <source>
        <dbReference type="SAM" id="Phobius"/>
    </source>
</evidence>